<dbReference type="Proteomes" id="UP001302812">
    <property type="component" value="Unassembled WGS sequence"/>
</dbReference>
<dbReference type="Pfam" id="PF09362">
    <property type="entry name" value="DUF1996"/>
    <property type="match status" value="1"/>
</dbReference>
<reference evidence="3" key="2">
    <citation type="submission" date="2023-05" db="EMBL/GenBank/DDBJ databases">
        <authorList>
            <consortium name="Lawrence Berkeley National Laboratory"/>
            <person name="Steindorff A."/>
            <person name="Hensen N."/>
            <person name="Bonometti L."/>
            <person name="Westerberg I."/>
            <person name="Brannstrom I.O."/>
            <person name="Guillou S."/>
            <person name="Cros-Aarteil S."/>
            <person name="Calhoun S."/>
            <person name="Haridas S."/>
            <person name="Kuo A."/>
            <person name="Mondo S."/>
            <person name="Pangilinan J."/>
            <person name="Riley R."/>
            <person name="Labutti K."/>
            <person name="Andreopoulos B."/>
            <person name="Lipzen A."/>
            <person name="Chen C."/>
            <person name="Yanf M."/>
            <person name="Daum C."/>
            <person name="Ng V."/>
            <person name="Clum A."/>
            <person name="Ohm R."/>
            <person name="Martin F."/>
            <person name="Silar P."/>
            <person name="Natvig D."/>
            <person name="Lalanne C."/>
            <person name="Gautier V."/>
            <person name="Ament-Velasquez S.L."/>
            <person name="Kruys A."/>
            <person name="Hutchinson M.I."/>
            <person name="Powell A.J."/>
            <person name="Barry K."/>
            <person name="Miller A.N."/>
            <person name="Grigoriev I.V."/>
            <person name="Debuchy R."/>
            <person name="Gladieux P."/>
            <person name="Thoren M.H."/>
            <person name="Johannesson H."/>
        </authorList>
    </citation>
    <scope>NUCLEOTIDE SEQUENCE</scope>
    <source>
        <strain evidence="3">CBS 508.74</strain>
    </source>
</reference>
<name>A0AAN6QGZ7_9PEZI</name>
<feature type="signal peptide" evidence="1">
    <location>
        <begin position="1"/>
        <end position="20"/>
    </location>
</feature>
<dbReference type="PANTHER" id="PTHR43662:SF4">
    <property type="entry name" value="DUF1996 DOMAIN-CONTAINING PROTEIN"/>
    <property type="match status" value="1"/>
</dbReference>
<proteinExistence type="predicted"/>
<keyword evidence="4" id="KW-1185">Reference proteome</keyword>
<evidence type="ECO:0000313" key="4">
    <source>
        <dbReference type="Proteomes" id="UP001302812"/>
    </source>
</evidence>
<dbReference type="GeneID" id="89936441"/>
<evidence type="ECO:0000259" key="2">
    <source>
        <dbReference type="Pfam" id="PF09362"/>
    </source>
</evidence>
<reference evidence="3" key="1">
    <citation type="journal article" date="2023" name="Mol. Phylogenet. Evol.">
        <title>Genome-scale phylogeny and comparative genomics of the fungal order Sordariales.</title>
        <authorList>
            <person name="Hensen N."/>
            <person name="Bonometti L."/>
            <person name="Westerberg I."/>
            <person name="Brannstrom I.O."/>
            <person name="Guillou S."/>
            <person name="Cros-Aarteil S."/>
            <person name="Calhoun S."/>
            <person name="Haridas S."/>
            <person name="Kuo A."/>
            <person name="Mondo S."/>
            <person name="Pangilinan J."/>
            <person name="Riley R."/>
            <person name="LaButti K."/>
            <person name="Andreopoulos B."/>
            <person name="Lipzen A."/>
            <person name="Chen C."/>
            <person name="Yan M."/>
            <person name="Daum C."/>
            <person name="Ng V."/>
            <person name="Clum A."/>
            <person name="Steindorff A."/>
            <person name="Ohm R.A."/>
            <person name="Martin F."/>
            <person name="Silar P."/>
            <person name="Natvig D.O."/>
            <person name="Lalanne C."/>
            <person name="Gautier V."/>
            <person name="Ament-Velasquez S.L."/>
            <person name="Kruys A."/>
            <person name="Hutchinson M.I."/>
            <person name="Powell A.J."/>
            <person name="Barry K."/>
            <person name="Miller A.N."/>
            <person name="Grigoriev I.V."/>
            <person name="Debuchy R."/>
            <person name="Gladieux P."/>
            <person name="Hiltunen Thoren M."/>
            <person name="Johannesson H."/>
        </authorList>
    </citation>
    <scope>NUCLEOTIDE SEQUENCE</scope>
    <source>
        <strain evidence="3">CBS 508.74</strain>
    </source>
</reference>
<feature type="chain" id="PRO_5043054702" description="DUF1996 domain-containing protein" evidence="1">
    <location>
        <begin position="21"/>
        <end position="349"/>
    </location>
</feature>
<dbReference type="PANTHER" id="PTHR43662">
    <property type="match status" value="1"/>
</dbReference>
<dbReference type="InterPro" id="IPR018535">
    <property type="entry name" value="DUF1996"/>
</dbReference>
<evidence type="ECO:0000256" key="1">
    <source>
        <dbReference type="SAM" id="SignalP"/>
    </source>
</evidence>
<accession>A0AAN6QGZ7</accession>
<feature type="domain" description="DUF1996" evidence="2">
    <location>
        <begin position="37"/>
        <end position="288"/>
    </location>
</feature>
<protein>
    <recommendedName>
        <fullName evidence="2">DUF1996 domain-containing protein</fullName>
    </recommendedName>
</protein>
<sequence length="349" mass="37650">MHQWASIAAAVGLLANGAVAQNMLRFACSQLVVDRVDPLVNPGMRYTPHLHQIVGGNSFNLTMTPVEYDLAARSTCTSCSFVQDLSNYWTAVMFFKAKNGSYHRVPQVGNGGPQGRLINDGGLDVYYIPSGRVQAFKPGFRMLAGNAANTDDSKVAKANICHRCWTSTSDTPFVGGAPCTGSDTVGIPQDTKCKMIRQTIIFPTCWDGRNLDSPDHKSHVAYGAGSGANGGGACPSSHPVKLPQVMYELMWDVSKFTDRSIWPDDGKPFVYSMNLGGSAAHGDYVFGWKGDVLQRAMDSGCNLNRDCPAAGLTSQPPEKYNACKIKQQAPEPVDGWLKAMPMGEMAIKA</sequence>
<comment type="caution">
    <text evidence="3">The sequence shown here is derived from an EMBL/GenBank/DDBJ whole genome shotgun (WGS) entry which is preliminary data.</text>
</comment>
<evidence type="ECO:0000313" key="3">
    <source>
        <dbReference type="EMBL" id="KAK4108065.1"/>
    </source>
</evidence>
<keyword evidence="1" id="KW-0732">Signal</keyword>
<dbReference type="AlphaFoldDB" id="A0AAN6QGZ7"/>
<organism evidence="3 4">
    <name type="scientific">Canariomyces notabilis</name>
    <dbReference type="NCBI Taxonomy" id="2074819"/>
    <lineage>
        <taxon>Eukaryota</taxon>
        <taxon>Fungi</taxon>
        <taxon>Dikarya</taxon>
        <taxon>Ascomycota</taxon>
        <taxon>Pezizomycotina</taxon>
        <taxon>Sordariomycetes</taxon>
        <taxon>Sordariomycetidae</taxon>
        <taxon>Sordariales</taxon>
        <taxon>Chaetomiaceae</taxon>
        <taxon>Canariomyces</taxon>
    </lineage>
</organism>
<dbReference type="RefSeq" id="XP_064665635.1">
    <property type="nucleotide sequence ID" value="XM_064812316.1"/>
</dbReference>
<dbReference type="EMBL" id="MU853366">
    <property type="protein sequence ID" value="KAK4108065.1"/>
    <property type="molecule type" value="Genomic_DNA"/>
</dbReference>
<gene>
    <name evidence="3" type="ORF">N656DRAFT_718899</name>
</gene>